<feature type="transmembrane region" description="Helical" evidence="1">
    <location>
        <begin position="83"/>
        <end position="103"/>
    </location>
</feature>
<dbReference type="EMBL" id="KV722332">
    <property type="protein sequence ID" value="OCH96180.1"/>
    <property type="molecule type" value="Genomic_DNA"/>
</dbReference>
<feature type="transmembrane region" description="Helical" evidence="1">
    <location>
        <begin position="51"/>
        <end position="76"/>
    </location>
</feature>
<evidence type="ECO:0008006" key="4">
    <source>
        <dbReference type="Google" id="ProtNLM"/>
    </source>
</evidence>
<evidence type="ECO:0000313" key="2">
    <source>
        <dbReference type="EMBL" id="OCH96180.1"/>
    </source>
</evidence>
<keyword evidence="1" id="KW-1133">Transmembrane helix</keyword>
<sequence length="169" mass="18714">MRSRRSRCHSRATYHPYLFTLITLTAMAELGLTAFLISAGNELSTWASPGYYSLLVLLCFEAVWTFLFATSYVLWAVNGRAHVLANIASSVFWLLLTATLWGAGAGLLHAEHSDGNCPAPISRCRESVTVEALGWTEFGLCCTTLAATIFWIRSNFGKRGFMKDSQTYV</sequence>
<dbReference type="AlphaFoldDB" id="A0A8E2DUS4"/>
<protein>
    <recommendedName>
        <fullName evidence="4">MARVEL domain-containing protein</fullName>
    </recommendedName>
</protein>
<dbReference type="Proteomes" id="UP000250043">
    <property type="component" value="Unassembled WGS sequence"/>
</dbReference>
<keyword evidence="1" id="KW-0812">Transmembrane</keyword>
<accession>A0A8E2DUS4</accession>
<keyword evidence="1" id="KW-0472">Membrane</keyword>
<organism evidence="2 3">
    <name type="scientific">Obba rivulosa</name>
    <dbReference type="NCBI Taxonomy" id="1052685"/>
    <lineage>
        <taxon>Eukaryota</taxon>
        <taxon>Fungi</taxon>
        <taxon>Dikarya</taxon>
        <taxon>Basidiomycota</taxon>
        <taxon>Agaricomycotina</taxon>
        <taxon>Agaricomycetes</taxon>
        <taxon>Polyporales</taxon>
        <taxon>Gelatoporiaceae</taxon>
        <taxon>Obba</taxon>
    </lineage>
</organism>
<keyword evidence="3" id="KW-1185">Reference proteome</keyword>
<evidence type="ECO:0000256" key="1">
    <source>
        <dbReference type="SAM" id="Phobius"/>
    </source>
</evidence>
<name>A0A8E2DUS4_9APHY</name>
<proteinExistence type="predicted"/>
<gene>
    <name evidence="2" type="ORF">OBBRIDRAFT_718957</name>
</gene>
<evidence type="ECO:0000313" key="3">
    <source>
        <dbReference type="Proteomes" id="UP000250043"/>
    </source>
</evidence>
<reference evidence="2 3" key="1">
    <citation type="submission" date="2016-07" db="EMBL/GenBank/DDBJ databases">
        <title>Draft genome of the white-rot fungus Obba rivulosa 3A-2.</title>
        <authorList>
            <consortium name="DOE Joint Genome Institute"/>
            <person name="Miettinen O."/>
            <person name="Riley R."/>
            <person name="Acob R."/>
            <person name="Barry K."/>
            <person name="Cullen D."/>
            <person name="De Vries R."/>
            <person name="Hainaut M."/>
            <person name="Hatakka A."/>
            <person name="Henrissat B."/>
            <person name="Hilden K."/>
            <person name="Kuo R."/>
            <person name="Labutti K."/>
            <person name="Lipzen A."/>
            <person name="Makela M.R."/>
            <person name="Sandor L."/>
            <person name="Spatafora J.W."/>
            <person name="Grigoriev I.V."/>
            <person name="Hibbett D.S."/>
        </authorList>
    </citation>
    <scope>NUCLEOTIDE SEQUENCE [LARGE SCALE GENOMIC DNA]</scope>
    <source>
        <strain evidence="2 3">3A-2</strain>
    </source>
</reference>
<feature type="transmembrane region" description="Helical" evidence="1">
    <location>
        <begin position="12"/>
        <end position="39"/>
    </location>
</feature>
<feature type="transmembrane region" description="Helical" evidence="1">
    <location>
        <begin position="132"/>
        <end position="152"/>
    </location>
</feature>
<dbReference type="OrthoDB" id="3226059at2759"/>